<evidence type="ECO:0000259" key="2">
    <source>
        <dbReference type="PROSITE" id="PS51372"/>
    </source>
</evidence>
<dbReference type="InterPro" id="IPR036650">
    <property type="entry name" value="CAT_RNA-bd_dom_sf"/>
</dbReference>
<dbReference type="PANTHER" id="PTHR30185:SF16">
    <property type="entry name" value="PROTEIN GLCT"/>
    <property type="match status" value="1"/>
</dbReference>
<dbReference type="Gene3D" id="2.30.24.10">
    <property type="entry name" value="CAT RNA-binding domain"/>
    <property type="match status" value="1"/>
</dbReference>
<dbReference type="Pfam" id="PF00874">
    <property type="entry name" value="PRD"/>
    <property type="match status" value="2"/>
</dbReference>
<feature type="domain" description="PRD" evidence="2">
    <location>
        <begin position="180"/>
        <end position="285"/>
    </location>
</feature>
<reference evidence="3 4" key="1">
    <citation type="submission" date="2020-08" db="EMBL/GenBank/DDBJ databases">
        <title>Genomic Encyclopedia of Type Strains, Phase IV (KMG-IV): sequencing the most valuable type-strain genomes for metagenomic binning, comparative biology and taxonomic classification.</title>
        <authorList>
            <person name="Goeker M."/>
        </authorList>
    </citation>
    <scope>NUCLEOTIDE SEQUENCE [LARGE SCALE GENOMIC DNA]</scope>
    <source>
        <strain evidence="3 4">DSM 103526</strain>
    </source>
</reference>
<dbReference type="RefSeq" id="WP_184307773.1">
    <property type="nucleotide sequence ID" value="NZ_JACHEN010000002.1"/>
</dbReference>
<dbReference type="SMART" id="SM01061">
    <property type="entry name" value="CAT_RBD"/>
    <property type="match status" value="1"/>
</dbReference>
<dbReference type="PANTHER" id="PTHR30185">
    <property type="entry name" value="CRYPTIC BETA-GLUCOSIDE BGL OPERON ANTITERMINATOR"/>
    <property type="match status" value="1"/>
</dbReference>
<protein>
    <submittedName>
        <fullName evidence="3">Transcriptional antiterminator</fullName>
    </submittedName>
</protein>
<dbReference type="Gene3D" id="1.10.1790.10">
    <property type="entry name" value="PRD domain"/>
    <property type="match status" value="2"/>
</dbReference>
<keyword evidence="4" id="KW-1185">Reference proteome</keyword>
<dbReference type="SUPFAM" id="SSF50151">
    <property type="entry name" value="SacY-like RNA-binding domain"/>
    <property type="match status" value="1"/>
</dbReference>
<dbReference type="InterPro" id="IPR050661">
    <property type="entry name" value="BglG_antiterminators"/>
</dbReference>
<organism evidence="3 4">
    <name type="scientific">Anaerosolibacter carboniphilus</name>
    <dbReference type="NCBI Taxonomy" id="1417629"/>
    <lineage>
        <taxon>Bacteria</taxon>
        <taxon>Bacillati</taxon>
        <taxon>Bacillota</taxon>
        <taxon>Clostridia</taxon>
        <taxon>Peptostreptococcales</taxon>
        <taxon>Thermotaleaceae</taxon>
        <taxon>Anaerosolibacter</taxon>
    </lineage>
</organism>
<proteinExistence type="predicted"/>
<keyword evidence="1" id="KW-0677">Repeat</keyword>
<dbReference type="InterPro" id="IPR036634">
    <property type="entry name" value="PRD_sf"/>
</dbReference>
<dbReference type="InterPro" id="IPR004341">
    <property type="entry name" value="CAT_RNA-bd_dom"/>
</dbReference>
<name>A0A841KLT8_9FIRM</name>
<dbReference type="EMBL" id="JACHEN010000002">
    <property type="protein sequence ID" value="MBB6214386.1"/>
    <property type="molecule type" value="Genomic_DNA"/>
</dbReference>
<evidence type="ECO:0000313" key="4">
    <source>
        <dbReference type="Proteomes" id="UP000579281"/>
    </source>
</evidence>
<sequence>MSKQIVDYQIIKILNNNVILALEKESHQEMILVSKGIGFGKKENTVIQVTDEKIEKRFLAFDEKMKKEYFQLMNQIDGKVIGVSEEIIAKAEETLGKLNSHIHIVLTDHIGFALDRIRMGMEINNPFLYEIKMLYEEEFAMGKTAAALIHKNLNIDICEGEIGFIALHLHSARQNKKISETMKNTRLLKELIEIIQGEMTISIGDQGLIYMRLMNHLRGMITRLEEGKFIENPFLKDLKKQFKESFKIAQKLGRHIQESKGAVLPESELGYMAIHIERIKGTKLK</sequence>
<dbReference type="PROSITE" id="PS51372">
    <property type="entry name" value="PRD_2"/>
    <property type="match status" value="2"/>
</dbReference>
<dbReference type="Pfam" id="PF03123">
    <property type="entry name" value="CAT_RBD"/>
    <property type="match status" value="1"/>
</dbReference>
<feature type="domain" description="PRD" evidence="2">
    <location>
        <begin position="75"/>
        <end position="179"/>
    </location>
</feature>
<comment type="caution">
    <text evidence="3">The sequence shown here is derived from an EMBL/GenBank/DDBJ whole genome shotgun (WGS) entry which is preliminary data.</text>
</comment>
<dbReference type="AlphaFoldDB" id="A0A841KLT8"/>
<dbReference type="Proteomes" id="UP000579281">
    <property type="component" value="Unassembled WGS sequence"/>
</dbReference>
<dbReference type="SUPFAM" id="SSF63520">
    <property type="entry name" value="PTS-regulatory domain, PRD"/>
    <property type="match status" value="2"/>
</dbReference>
<dbReference type="InterPro" id="IPR011608">
    <property type="entry name" value="PRD"/>
</dbReference>
<dbReference type="GO" id="GO:0006355">
    <property type="term" value="P:regulation of DNA-templated transcription"/>
    <property type="evidence" value="ECO:0007669"/>
    <property type="project" value="InterPro"/>
</dbReference>
<gene>
    <name evidence="3" type="ORF">HNQ80_000466</name>
</gene>
<evidence type="ECO:0000313" key="3">
    <source>
        <dbReference type="EMBL" id="MBB6214386.1"/>
    </source>
</evidence>
<dbReference type="GO" id="GO:0003723">
    <property type="term" value="F:RNA binding"/>
    <property type="evidence" value="ECO:0007669"/>
    <property type="project" value="InterPro"/>
</dbReference>
<evidence type="ECO:0000256" key="1">
    <source>
        <dbReference type="ARBA" id="ARBA00022737"/>
    </source>
</evidence>
<accession>A0A841KLT8</accession>